<evidence type="ECO:0000313" key="2">
    <source>
        <dbReference type="EMBL" id="EXU98156.1"/>
    </source>
</evidence>
<proteinExistence type="predicted"/>
<dbReference type="AlphaFoldDB" id="A0A0A1UQM2"/>
<dbReference type="Pfam" id="PF08611">
    <property type="entry name" value="DUF1774"/>
    <property type="match status" value="1"/>
</dbReference>
<keyword evidence="1" id="KW-1133">Transmembrane helix</keyword>
<dbReference type="Proteomes" id="UP000030151">
    <property type="component" value="Unassembled WGS sequence"/>
</dbReference>
<feature type="transmembrane region" description="Helical" evidence="1">
    <location>
        <begin position="193"/>
        <end position="212"/>
    </location>
</feature>
<dbReference type="eggNOG" id="ENOG502REZ6">
    <property type="taxonomic scope" value="Eukaryota"/>
</dbReference>
<keyword evidence="1" id="KW-0812">Transmembrane</keyword>
<feature type="transmembrane region" description="Helical" evidence="1">
    <location>
        <begin position="219"/>
        <end position="236"/>
    </location>
</feature>
<reference evidence="2 3" key="1">
    <citation type="submission" date="2014-02" db="EMBL/GenBank/DDBJ databases">
        <title>The genome sequence of the entomopathogenic fungus Metarhizium robertsii ARSEF 2575.</title>
        <authorList>
            <person name="Giuliano Garisto Donzelli B."/>
            <person name="Roe B.A."/>
            <person name="Macmil S.L."/>
            <person name="Krasnoff S.B."/>
            <person name="Gibson D.M."/>
        </authorList>
    </citation>
    <scope>NUCLEOTIDE SEQUENCE [LARGE SCALE GENOMIC DNA]</scope>
    <source>
        <strain evidence="2 3">ARSEF 2575</strain>
    </source>
</reference>
<dbReference type="InterPro" id="IPR013920">
    <property type="entry name" value="DUF1774_fun"/>
</dbReference>
<feature type="transmembrane region" description="Helical" evidence="1">
    <location>
        <begin position="118"/>
        <end position="147"/>
    </location>
</feature>
<keyword evidence="1" id="KW-0472">Membrane</keyword>
<comment type="caution">
    <text evidence="2">The sequence shown here is derived from an EMBL/GenBank/DDBJ whole genome shotgun (WGS) entry which is preliminary data.</text>
</comment>
<dbReference type="HOGENOM" id="CLU_061220_1_0_1"/>
<sequence length="291" mass="32950">MKNINEVSRVDLDRRFVLAHVIDALTWGVSAGVSIYYTVRAPRDGPTIGARIWDQNFQYETGLTIVQTWSLPTAKSRIRVGMHVALFVHMLANIFAASNDISYITISNHFSINNLLHVVFLVLFVRSAFGWAECILILNFVNLSVLYFKHSKLSHFTRISIICGPLAWIFIAIFWNWAIAATAGIGYNDTIEGFDLFFVWAILGYGVFSLLVFQDLAMAFLLAYLCASIAVAQHFLQRSDRMWIPPVVIASLLVVMMCAVAARCLWNLRAVRRKKVNESVDAEFDERKESC</sequence>
<evidence type="ECO:0000256" key="1">
    <source>
        <dbReference type="SAM" id="Phobius"/>
    </source>
</evidence>
<protein>
    <submittedName>
        <fullName evidence="2">DUF1774 domain protein</fullName>
    </submittedName>
</protein>
<dbReference type="PANTHER" id="PTHR37992:SF1">
    <property type="entry name" value="DUF1774-DOMAIN-CONTAINING PROTEIN"/>
    <property type="match status" value="1"/>
</dbReference>
<dbReference type="EMBL" id="JELW01000029">
    <property type="protein sequence ID" value="EXU98156.1"/>
    <property type="molecule type" value="Genomic_DNA"/>
</dbReference>
<feature type="transmembrane region" description="Helical" evidence="1">
    <location>
        <begin position="159"/>
        <end position="187"/>
    </location>
</feature>
<organism evidence="2 3">
    <name type="scientific">Metarhizium robertsii</name>
    <dbReference type="NCBI Taxonomy" id="568076"/>
    <lineage>
        <taxon>Eukaryota</taxon>
        <taxon>Fungi</taxon>
        <taxon>Dikarya</taxon>
        <taxon>Ascomycota</taxon>
        <taxon>Pezizomycotina</taxon>
        <taxon>Sordariomycetes</taxon>
        <taxon>Hypocreomycetidae</taxon>
        <taxon>Hypocreales</taxon>
        <taxon>Clavicipitaceae</taxon>
        <taxon>Metarhizium</taxon>
    </lineage>
</organism>
<dbReference type="PANTHER" id="PTHR37992">
    <property type="entry name" value="EXPRESSED PROTEIN"/>
    <property type="match status" value="1"/>
</dbReference>
<feature type="transmembrane region" description="Helical" evidence="1">
    <location>
        <begin position="80"/>
        <end position="98"/>
    </location>
</feature>
<name>A0A0A1UQM2_9HYPO</name>
<dbReference type="OrthoDB" id="4935849at2759"/>
<accession>A0A0A1UQM2</accession>
<evidence type="ECO:0000313" key="3">
    <source>
        <dbReference type="Proteomes" id="UP000030151"/>
    </source>
</evidence>
<gene>
    <name evidence="2" type="ORF">X797_008761</name>
</gene>
<feature type="transmembrane region" description="Helical" evidence="1">
    <location>
        <begin position="242"/>
        <end position="266"/>
    </location>
</feature>